<dbReference type="Proteomes" id="UP000070700">
    <property type="component" value="Unassembled WGS sequence"/>
</dbReference>
<dbReference type="EMBL" id="KQ947444">
    <property type="protein sequence ID" value="KUJ06632.1"/>
    <property type="molecule type" value="Genomic_DNA"/>
</dbReference>
<dbReference type="InParanoid" id="A0A132B2L5"/>
<name>A0A132B2L5_MOLSC</name>
<evidence type="ECO:0000313" key="2">
    <source>
        <dbReference type="EMBL" id="KUJ06632.1"/>
    </source>
</evidence>
<organism evidence="2 3">
    <name type="scientific">Mollisia scopiformis</name>
    <name type="common">Conifer needle endophyte fungus</name>
    <name type="synonym">Phialocephala scopiformis</name>
    <dbReference type="NCBI Taxonomy" id="149040"/>
    <lineage>
        <taxon>Eukaryota</taxon>
        <taxon>Fungi</taxon>
        <taxon>Dikarya</taxon>
        <taxon>Ascomycota</taxon>
        <taxon>Pezizomycotina</taxon>
        <taxon>Leotiomycetes</taxon>
        <taxon>Helotiales</taxon>
        <taxon>Mollisiaceae</taxon>
        <taxon>Mollisia</taxon>
    </lineage>
</organism>
<protein>
    <submittedName>
        <fullName evidence="2">Uncharacterized protein</fullName>
    </submittedName>
</protein>
<sequence>MDSVPVIVLWTGKPMRCMLSCRPPTPRKLDRQQNQRDVQPGGQKTLEAAPEEVESSQKWILLRGKTKNSRFFLGGKVFAGKTLADCCCSTASPPRRDIPRDLTTRIMNLAQVSRSGRLAGFNAGPLLFTVQTSALQHKLSIMHFSFVRIEGFRRVIIDFRLRSTRSGPSTVFSWLSSRAAG</sequence>
<accession>A0A132B2L5</accession>
<dbReference type="RefSeq" id="XP_018060987.1">
    <property type="nucleotide sequence ID" value="XM_018216500.1"/>
</dbReference>
<dbReference type="AlphaFoldDB" id="A0A132B2L5"/>
<dbReference type="KEGG" id="psco:LY89DRAFT_692263"/>
<keyword evidence="3" id="KW-1185">Reference proteome</keyword>
<proteinExistence type="predicted"/>
<gene>
    <name evidence="2" type="ORF">LY89DRAFT_692263</name>
</gene>
<feature type="region of interest" description="Disordered" evidence="1">
    <location>
        <begin position="21"/>
        <end position="51"/>
    </location>
</feature>
<evidence type="ECO:0000256" key="1">
    <source>
        <dbReference type="SAM" id="MobiDB-lite"/>
    </source>
</evidence>
<reference evidence="2 3" key="1">
    <citation type="submission" date="2015-10" db="EMBL/GenBank/DDBJ databases">
        <title>Full genome of DAOMC 229536 Phialocephala scopiformis, a fungal endophyte of spruce producing the potent anti-insectan compound rugulosin.</title>
        <authorList>
            <consortium name="DOE Joint Genome Institute"/>
            <person name="Walker A.K."/>
            <person name="Frasz S.L."/>
            <person name="Seifert K.A."/>
            <person name="Miller J.D."/>
            <person name="Mondo S.J."/>
            <person name="Labutti K."/>
            <person name="Lipzen A."/>
            <person name="Dockter R."/>
            <person name="Kennedy M."/>
            <person name="Grigoriev I.V."/>
            <person name="Spatafora J.W."/>
        </authorList>
    </citation>
    <scope>NUCLEOTIDE SEQUENCE [LARGE SCALE GENOMIC DNA]</scope>
    <source>
        <strain evidence="2 3">CBS 120377</strain>
    </source>
</reference>
<evidence type="ECO:0000313" key="3">
    <source>
        <dbReference type="Proteomes" id="UP000070700"/>
    </source>
</evidence>
<dbReference type="GeneID" id="28826226"/>